<comment type="similarity">
    <text evidence="3">Belongs to the SDE2 family.</text>
</comment>
<accession>A0A9W7B0Q3</accession>
<dbReference type="Proteomes" id="UP001165122">
    <property type="component" value="Unassembled WGS sequence"/>
</dbReference>
<dbReference type="EMBL" id="BRXW01000911">
    <property type="protein sequence ID" value="GMH78967.1"/>
    <property type="molecule type" value="Genomic_DNA"/>
</dbReference>
<reference evidence="13" key="1">
    <citation type="journal article" date="2023" name="Commun. Biol.">
        <title>Genome analysis of Parmales, the sister group of diatoms, reveals the evolutionary specialization of diatoms from phago-mixotrophs to photoautotrophs.</title>
        <authorList>
            <person name="Ban H."/>
            <person name="Sato S."/>
            <person name="Yoshikawa S."/>
            <person name="Yamada K."/>
            <person name="Nakamura Y."/>
            <person name="Ichinomiya M."/>
            <person name="Sato N."/>
            <person name="Blanc-Mathieu R."/>
            <person name="Endo H."/>
            <person name="Kuwata A."/>
            <person name="Ogata H."/>
        </authorList>
    </citation>
    <scope>NUCLEOTIDE SEQUENCE [LARGE SCALE GENOMIC DNA]</scope>
    <source>
        <strain evidence="13">NIES 3700</strain>
    </source>
</reference>
<dbReference type="PANTHER" id="PTHR12786:SF1">
    <property type="entry name" value="SPLICING REGULATOR SDE2"/>
    <property type="match status" value="1"/>
</dbReference>
<name>A0A9W7B0Q3_9STRA</name>
<dbReference type="Gene3D" id="2.60.120.920">
    <property type="match status" value="1"/>
</dbReference>
<feature type="region of interest" description="Disordered" evidence="9">
    <location>
        <begin position="487"/>
        <end position="508"/>
    </location>
</feature>
<feature type="compositionally biased region" description="Acidic residues" evidence="9">
    <location>
        <begin position="152"/>
        <end position="161"/>
    </location>
</feature>
<dbReference type="PANTHER" id="PTHR12786">
    <property type="entry name" value="SPLICING FACTOR SF3A-RELATED"/>
    <property type="match status" value="1"/>
</dbReference>
<keyword evidence="8" id="KW-0131">Cell cycle</keyword>
<feature type="compositionally biased region" description="Basic and acidic residues" evidence="9">
    <location>
        <begin position="132"/>
        <end position="151"/>
    </location>
</feature>
<evidence type="ECO:0000259" key="11">
    <source>
        <dbReference type="Pfam" id="PF22782"/>
    </source>
</evidence>
<evidence type="ECO:0000256" key="6">
    <source>
        <dbReference type="ARBA" id="ARBA00023187"/>
    </source>
</evidence>
<evidence type="ECO:0000256" key="3">
    <source>
        <dbReference type="ARBA" id="ARBA00008726"/>
    </source>
</evidence>
<dbReference type="GO" id="GO:0006397">
    <property type="term" value="P:mRNA processing"/>
    <property type="evidence" value="ECO:0007669"/>
    <property type="project" value="UniProtKB-KW"/>
</dbReference>
<dbReference type="GO" id="GO:0008380">
    <property type="term" value="P:RNA splicing"/>
    <property type="evidence" value="ECO:0007669"/>
    <property type="project" value="UniProtKB-KW"/>
</dbReference>
<dbReference type="GO" id="GO:0005634">
    <property type="term" value="C:nucleus"/>
    <property type="evidence" value="ECO:0007669"/>
    <property type="project" value="UniProtKB-SubCell"/>
</dbReference>
<feature type="domain" description="SDE2/SF3A3 SAP" evidence="10">
    <location>
        <begin position="497"/>
        <end position="570"/>
    </location>
</feature>
<organism evidence="12 13">
    <name type="scientific">Triparma laevis f. longispina</name>
    <dbReference type="NCBI Taxonomy" id="1714387"/>
    <lineage>
        <taxon>Eukaryota</taxon>
        <taxon>Sar</taxon>
        <taxon>Stramenopiles</taxon>
        <taxon>Ochrophyta</taxon>
        <taxon>Bolidophyceae</taxon>
        <taxon>Parmales</taxon>
        <taxon>Triparmaceae</taxon>
        <taxon>Triparma</taxon>
    </lineage>
</organism>
<keyword evidence="4" id="KW-0963">Cytoplasm</keyword>
<evidence type="ECO:0000256" key="7">
    <source>
        <dbReference type="ARBA" id="ARBA00023242"/>
    </source>
</evidence>
<dbReference type="Pfam" id="PF22782">
    <property type="entry name" value="SDE2"/>
    <property type="match status" value="1"/>
</dbReference>
<gene>
    <name evidence="12" type="ORF">TrLO_g9174</name>
</gene>
<feature type="region of interest" description="Disordered" evidence="9">
    <location>
        <begin position="132"/>
        <end position="162"/>
    </location>
</feature>
<dbReference type="InterPro" id="IPR043136">
    <property type="entry name" value="B30.2/SPRY_sf"/>
</dbReference>
<dbReference type="GO" id="GO:0005737">
    <property type="term" value="C:cytoplasm"/>
    <property type="evidence" value="ECO:0007669"/>
    <property type="project" value="UniProtKB-SubCell"/>
</dbReference>
<proteinExistence type="inferred from homology"/>
<keyword evidence="6" id="KW-0508">mRNA splicing</keyword>
<sequence>MAMQTYLTKFDGSTSLLTSLSSFGNDVSVSEYSELIHGLFSVAGPSHQFDESTISILRESIRFEKREIGEAVFYKPVVVAPLKGGKGGFGALLKAVGKKAGKKKTTDFGACRDLNGRRLRHINDEIKLGRWRKQQEKEKNRKEGKIDKGGVNDDDEDEDTGIDNWYLGTPTWSEGVSKKEMYKSKKRKRLEEKRAIDGEEAAKNEKEQRREDRDARVQEYANIGEGVVGGVDAEDLQSMVKLAKVRERVMKGKLKSLLSPVAGSSLEIKKGTVVGLSGEKKKTVFSTILLKGSVPQTGKWYYEAVVESFKESTGDNRTLPIQLGYASPSNQPNVSEEEGVGDVIDSVGWDGGRGILIVDGEVNQGSGDSGSETEIVNWENDDVVGVMYDCDSGVINYSLNGVIMPQNKVEGVGGGMTMGVSVNTDARVGLRLAEEGGSKCFYCPEGYRPVADLFFGLGGVGGEEMEKGGGKEVEVEEKKKEEKEEVVVATTTTTTTKPPTTTTTTSSTTPLILSEIQSHKSLETLTATDMSILKATLQSLGLKAGGSATERAQRLWTVKHMKRQDIPGKFRDKKTFDHITSLLE</sequence>
<keyword evidence="7" id="KW-0539">Nucleus</keyword>
<protein>
    <submittedName>
        <fullName evidence="12">Uncharacterized protein</fullName>
    </submittedName>
</protein>
<evidence type="ECO:0000256" key="2">
    <source>
        <dbReference type="ARBA" id="ARBA00004496"/>
    </source>
</evidence>
<evidence type="ECO:0000256" key="5">
    <source>
        <dbReference type="ARBA" id="ARBA00022664"/>
    </source>
</evidence>
<evidence type="ECO:0000313" key="12">
    <source>
        <dbReference type="EMBL" id="GMH78967.1"/>
    </source>
</evidence>
<dbReference type="OrthoDB" id="258495at2759"/>
<dbReference type="AlphaFoldDB" id="A0A9W7B0Q3"/>
<evidence type="ECO:0000313" key="13">
    <source>
        <dbReference type="Proteomes" id="UP001165122"/>
    </source>
</evidence>
<feature type="domain" description="SDE2-like" evidence="11">
    <location>
        <begin position="84"/>
        <end position="148"/>
    </location>
</feature>
<dbReference type="InterPro" id="IPR053822">
    <property type="entry name" value="SDE2-like_dom"/>
</dbReference>
<dbReference type="InterPro" id="IPR025086">
    <property type="entry name" value="SDE2/SF3A3_SAP"/>
</dbReference>
<evidence type="ECO:0000256" key="9">
    <source>
        <dbReference type="SAM" id="MobiDB-lite"/>
    </source>
</evidence>
<evidence type="ECO:0000256" key="1">
    <source>
        <dbReference type="ARBA" id="ARBA00004123"/>
    </source>
</evidence>
<evidence type="ECO:0000259" key="10">
    <source>
        <dbReference type="Pfam" id="PF13297"/>
    </source>
</evidence>
<evidence type="ECO:0000256" key="4">
    <source>
        <dbReference type="ARBA" id="ARBA00022490"/>
    </source>
</evidence>
<dbReference type="Pfam" id="PF13297">
    <property type="entry name" value="SDE2_2C"/>
    <property type="match status" value="1"/>
</dbReference>
<dbReference type="InterPro" id="IPR051421">
    <property type="entry name" value="RNA_Proc_DNA_Dmg_Regulator"/>
</dbReference>
<keyword evidence="5" id="KW-0507">mRNA processing</keyword>
<evidence type="ECO:0000256" key="8">
    <source>
        <dbReference type="ARBA" id="ARBA00023306"/>
    </source>
</evidence>
<keyword evidence="13" id="KW-1185">Reference proteome</keyword>
<dbReference type="CDD" id="cd11709">
    <property type="entry name" value="SPRY"/>
    <property type="match status" value="1"/>
</dbReference>
<comment type="caution">
    <text evidence="12">The sequence shown here is derived from an EMBL/GenBank/DDBJ whole genome shotgun (WGS) entry which is preliminary data.</text>
</comment>
<comment type="subcellular location">
    <subcellularLocation>
        <location evidence="2">Cytoplasm</location>
    </subcellularLocation>
    <subcellularLocation>
        <location evidence="1">Nucleus</location>
    </subcellularLocation>
</comment>